<proteinExistence type="predicted"/>
<evidence type="ECO:0000313" key="1">
    <source>
        <dbReference type="EMBL" id="EHK51131.1"/>
    </source>
</evidence>
<dbReference type="OrthoDB" id="10548117at2759"/>
<gene>
    <name evidence="1" type="ORF">TRIATDRAFT_269423</name>
</gene>
<reference evidence="1 2" key="1">
    <citation type="journal article" date="2011" name="Genome Biol.">
        <title>Comparative genome sequence analysis underscores mycoparasitism as the ancestral life style of Trichoderma.</title>
        <authorList>
            <person name="Kubicek C.P."/>
            <person name="Herrera-Estrella A."/>
            <person name="Seidl-Seiboth V."/>
            <person name="Martinez D.A."/>
            <person name="Druzhinina I.S."/>
            <person name="Thon M."/>
            <person name="Zeilinger S."/>
            <person name="Casas-Flores S."/>
            <person name="Horwitz B.A."/>
            <person name="Mukherjee P.K."/>
            <person name="Mukherjee M."/>
            <person name="Kredics L."/>
            <person name="Alcaraz L.D."/>
            <person name="Aerts A."/>
            <person name="Antal Z."/>
            <person name="Atanasova L."/>
            <person name="Cervantes-Badillo M.G."/>
            <person name="Challacombe J."/>
            <person name="Chertkov O."/>
            <person name="McCluskey K."/>
            <person name="Coulpier F."/>
            <person name="Deshpande N."/>
            <person name="von Doehren H."/>
            <person name="Ebbole D.J."/>
            <person name="Esquivel-Naranjo E.U."/>
            <person name="Fekete E."/>
            <person name="Flipphi M."/>
            <person name="Glaser F."/>
            <person name="Gomez-Rodriguez E.Y."/>
            <person name="Gruber S."/>
            <person name="Han C."/>
            <person name="Henrissat B."/>
            <person name="Hermosa R."/>
            <person name="Hernandez-Onate M."/>
            <person name="Karaffa L."/>
            <person name="Kosti I."/>
            <person name="Le Crom S."/>
            <person name="Lindquist E."/>
            <person name="Lucas S."/>
            <person name="Luebeck M."/>
            <person name="Luebeck P.S."/>
            <person name="Margeot A."/>
            <person name="Metz B."/>
            <person name="Misra M."/>
            <person name="Nevalainen H."/>
            <person name="Omann M."/>
            <person name="Packer N."/>
            <person name="Perrone G."/>
            <person name="Uresti-Rivera E.E."/>
            <person name="Salamov A."/>
            <person name="Schmoll M."/>
            <person name="Seiboth B."/>
            <person name="Shapiro H."/>
            <person name="Sukno S."/>
            <person name="Tamayo-Ramos J.A."/>
            <person name="Tisch D."/>
            <person name="Wiest A."/>
            <person name="Wilkinson H.H."/>
            <person name="Zhang M."/>
            <person name="Coutinho P.M."/>
            <person name="Kenerley C.M."/>
            <person name="Monte E."/>
            <person name="Baker S.E."/>
            <person name="Grigoriev I.V."/>
        </authorList>
    </citation>
    <scope>NUCLEOTIDE SEQUENCE [LARGE SCALE GENOMIC DNA]</scope>
    <source>
        <strain evidence="2">ATCC 20476 / IMI 206040</strain>
    </source>
</reference>
<dbReference type="GeneID" id="25779239"/>
<name>G9NE28_HYPAI</name>
<organism evidence="1 2">
    <name type="scientific">Hypocrea atroviridis (strain ATCC 20476 / IMI 206040)</name>
    <name type="common">Trichoderma atroviride</name>
    <dbReference type="NCBI Taxonomy" id="452589"/>
    <lineage>
        <taxon>Eukaryota</taxon>
        <taxon>Fungi</taxon>
        <taxon>Dikarya</taxon>
        <taxon>Ascomycota</taxon>
        <taxon>Pezizomycotina</taxon>
        <taxon>Sordariomycetes</taxon>
        <taxon>Hypocreomycetidae</taxon>
        <taxon>Hypocreales</taxon>
        <taxon>Hypocreaceae</taxon>
        <taxon>Trichoderma</taxon>
    </lineage>
</organism>
<sequence>MDFPSQMPDCPFTMYSRWSRDERRTYLRWLQNWFQHMLDTGSAILAPELDFHATKMQPAPEISAESWKKEEMGEPNPIADLVLETLQHAPAMRYKGWKRVQDTLTLIPPARRTTELVGLLCAALRGEMIYWQRLQKIEQSISLESLRSMYIMNVILIVSVLTGLEVRQEEIVPPVPLAYPVIEEDYLALDDILVQLQKLKTVDADDQANQIEVQRFRQVLGRLMARVRPGQLFAAMAGHLAQLVRDSAPDDNFDFADPHQVLTDCALYL</sequence>
<dbReference type="Proteomes" id="UP000005426">
    <property type="component" value="Unassembled WGS sequence"/>
</dbReference>
<comment type="caution">
    <text evidence="1">The sequence shown here is derived from an EMBL/GenBank/DDBJ whole genome shotgun (WGS) entry which is preliminary data.</text>
</comment>
<dbReference type="EMBL" id="ABDG02000010">
    <property type="protein sequence ID" value="EHK51131.1"/>
    <property type="molecule type" value="Genomic_DNA"/>
</dbReference>
<protein>
    <submittedName>
        <fullName evidence="1">Uncharacterized protein</fullName>
    </submittedName>
</protein>
<dbReference type="HOGENOM" id="CLU_1034620_0_0_1"/>
<keyword evidence="2" id="KW-1185">Reference proteome</keyword>
<evidence type="ECO:0000313" key="2">
    <source>
        <dbReference type="Proteomes" id="UP000005426"/>
    </source>
</evidence>
<dbReference type="KEGG" id="tatv:25779239"/>
<dbReference type="AlphaFoldDB" id="G9NE28"/>
<accession>G9NE28</accession>